<keyword evidence="8 12" id="KW-0378">Hydrolase</keyword>
<dbReference type="InterPro" id="IPR019756">
    <property type="entry name" value="Pept_S26A_signal_pept_1_Ser-AS"/>
</dbReference>
<keyword evidence="9 12" id="KW-1133">Transmembrane helix</keyword>
<dbReference type="PRINTS" id="PR00727">
    <property type="entry name" value="LEADERPTASE"/>
</dbReference>
<evidence type="ECO:0000256" key="2">
    <source>
        <dbReference type="ARBA" id="ARBA00004401"/>
    </source>
</evidence>
<dbReference type="PROSITE" id="PS00761">
    <property type="entry name" value="SPASE_I_3"/>
    <property type="match status" value="1"/>
</dbReference>
<dbReference type="InterPro" id="IPR019533">
    <property type="entry name" value="Peptidase_S26"/>
</dbReference>
<dbReference type="AlphaFoldDB" id="A0A940NPB7"/>
<dbReference type="Proteomes" id="UP000682134">
    <property type="component" value="Unassembled WGS sequence"/>
</dbReference>
<evidence type="ECO:0000256" key="5">
    <source>
        <dbReference type="ARBA" id="ARBA00022475"/>
    </source>
</evidence>
<dbReference type="InterPro" id="IPR000223">
    <property type="entry name" value="Pept_S26A_signal_pept_1"/>
</dbReference>
<protein>
    <recommendedName>
        <fullName evidence="4 12">Signal peptidase I</fullName>
        <ecNumber evidence="4 12">3.4.21.89</ecNumber>
    </recommendedName>
</protein>
<dbReference type="InterPro" id="IPR036286">
    <property type="entry name" value="LexA/Signal_pep-like_sf"/>
</dbReference>
<keyword evidence="6 12" id="KW-0645">Protease</keyword>
<dbReference type="GO" id="GO:0009003">
    <property type="term" value="F:signal peptidase activity"/>
    <property type="evidence" value="ECO:0007669"/>
    <property type="project" value="UniProtKB-EC"/>
</dbReference>
<comment type="catalytic activity">
    <reaction evidence="1 12">
        <text>Cleavage of hydrophobic, N-terminal signal or leader sequences from secreted and periplasmic proteins.</text>
        <dbReference type="EC" id="3.4.21.89"/>
    </reaction>
</comment>
<dbReference type="FunFam" id="2.10.109.10:FF:000008">
    <property type="entry name" value="Signal peptidase I"/>
    <property type="match status" value="1"/>
</dbReference>
<keyword evidence="7 12" id="KW-0812">Transmembrane</keyword>
<reference evidence="15" key="1">
    <citation type="submission" date="2021-04" db="EMBL/GenBank/DDBJ databases">
        <title>Genome seq and assembly of Bacillus sp.</title>
        <authorList>
            <person name="Chhetri G."/>
        </authorList>
    </citation>
    <scope>NUCLEOTIDE SEQUENCE</scope>
    <source>
        <strain evidence="15">RG28</strain>
    </source>
</reference>
<dbReference type="PROSITE" id="PS00760">
    <property type="entry name" value="SPASE_I_2"/>
    <property type="match status" value="1"/>
</dbReference>
<evidence type="ECO:0000256" key="8">
    <source>
        <dbReference type="ARBA" id="ARBA00022801"/>
    </source>
</evidence>
<dbReference type="GO" id="GO:0006465">
    <property type="term" value="P:signal peptide processing"/>
    <property type="evidence" value="ECO:0007669"/>
    <property type="project" value="InterPro"/>
</dbReference>
<dbReference type="RefSeq" id="WP_209405838.1">
    <property type="nucleotide sequence ID" value="NZ_JAGIYQ010000007.1"/>
</dbReference>
<dbReference type="CDD" id="cd06530">
    <property type="entry name" value="S26_SPase_I"/>
    <property type="match status" value="1"/>
</dbReference>
<dbReference type="PANTHER" id="PTHR43390:SF1">
    <property type="entry name" value="CHLOROPLAST PROCESSING PEPTIDASE"/>
    <property type="match status" value="1"/>
</dbReference>
<dbReference type="EMBL" id="JAGIYQ010000007">
    <property type="protein sequence ID" value="MBP0725849.1"/>
    <property type="molecule type" value="Genomic_DNA"/>
</dbReference>
<evidence type="ECO:0000259" key="14">
    <source>
        <dbReference type="Pfam" id="PF10502"/>
    </source>
</evidence>
<comment type="similarity">
    <text evidence="3 13">Belongs to the peptidase S26 family.</text>
</comment>
<gene>
    <name evidence="15" type="primary">lepB</name>
    <name evidence="15" type="ORF">J5Y03_11775</name>
</gene>
<keyword evidence="5" id="KW-1003">Cell membrane</keyword>
<dbReference type="EC" id="3.4.21.89" evidence="4 12"/>
<evidence type="ECO:0000256" key="3">
    <source>
        <dbReference type="ARBA" id="ARBA00009370"/>
    </source>
</evidence>
<keyword evidence="10 12" id="KW-0472">Membrane</keyword>
<feature type="domain" description="Peptidase S26" evidence="14">
    <location>
        <begin position="10"/>
        <end position="170"/>
    </location>
</feature>
<comment type="subcellular location">
    <subcellularLocation>
        <location evidence="2">Cell membrane</location>
        <topology evidence="2">Single-pass type II membrane protein</topology>
    </subcellularLocation>
    <subcellularLocation>
        <location evidence="13">Membrane</location>
        <topology evidence="13">Single-pass type II membrane protein</topology>
    </subcellularLocation>
</comment>
<dbReference type="Pfam" id="PF10502">
    <property type="entry name" value="Peptidase_S26"/>
    <property type="match status" value="1"/>
</dbReference>
<sequence>MNINQKKEIKSWVKTLTIGLGLAFGIKTFFFAPYIVDGASMEPTLHNHEKIFVNKLNFIDNFNRGDIVIIKGKEENYVKRIIGLPGDKIEMKDDKLFINGVLFKEPYLSQNLKLAKEMGTQFTDDFGPITVPKNKYFVMGDNRLVSTDSRNGLGFFSKEDIVGHSEFVFFPFSNIRDTK</sequence>
<evidence type="ECO:0000256" key="13">
    <source>
        <dbReference type="RuleBase" id="RU362042"/>
    </source>
</evidence>
<keyword evidence="16" id="KW-1185">Reference proteome</keyword>
<evidence type="ECO:0000313" key="16">
    <source>
        <dbReference type="Proteomes" id="UP000682134"/>
    </source>
</evidence>
<feature type="transmembrane region" description="Helical" evidence="12">
    <location>
        <begin position="12"/>
        <end position="36"/>
    </location>
</feature>
<evidence type="ECO:0000256" key="11">
    <source>
        <dbReference type="PIRSR" id="PIRSR600223-1"/>
    </source>
</evidence>
<dbReference type="Gene3D" id="2.10.109.10">
    <property type="entry name" value="Umud Fragment, subunit A"/>
    <property type="match status" value="1"/>
</dbReference>
<evidence type="ECO:0000313" key="15">
    <source>
        <dbReference type="EMBL" id="MBP0725849.1"/>
    </source>
</evidence>
<dbReference type="SUPFAM" id="SSF51306">
    <property type="entry name" value="LexA/Signal peptidase"/>
    <property type="match status" value="1"/>
</dbReference>
<dbReference type="InterPro" id="IPR019758">
    <property type="entry name" value="Pept_S26A_signal_pept_1_CS"/>
</dbReference>
<dbReference type="PANTHER" id="PTHR43390">
    <property type="entry name" value="SIGNAL PEPTIDASE I"/>
    <property type="match status" value="1"/>
</dbReference>
<dbReference type="NCBIfam" id="TIGR02227">
    <property type="entry name" value="sigpep_I_bact"/>
    <property type="match status" value="1"/>
</dbReference>
<evidence type="ECO:0000256" key="7">
    <source>
        <dbReference type="ARBA" id="ARBA00022692"/>
    </source>
</evidence>
<evidence type="ECO:0000256" key="12">
    <source>
        <dbReference type="RuleBase" id="RU003993"/>
    </source>
</evidence>
<name>A0A940NPB7_9BACI</name>
<dbReference type="InterPro" id="IPR019757">
    <property type="entry name" value="Pept_S26A_signal_pept_1_Lys-AS"/>
</dbReference>
<evidence type="ECO:0000256" key="4">
    <source>
        <dbReference type="ARBA" id="ARBA00013208"/>
    </source>
</evidence>
<dbReference type="GO" id="GO:0005886">
    <property type="term" value="C:plasma membrane"/>
    <property type="evidence" value="ECO:0007669"/>
    <property type="project" value="UniProtKB-SubCell"/>
</dbReference>
<evidence type="ECO:0000256" key="6">
    <source>
        <dbReference type="ARBA" id="ARBA00022670"/>
    </source>
</evidence>
<evidence type="ECO:0000256" key="1">
    <source>
        <dbReference type="ARBA" id="ARBA00000677"/>
    </source>
</evidence>
<comment type="caution">
    <text evidence="15">The sequence shown here is derived from an EMBL/GenBank/DDBJ whole genome shotgun (WGS) entry which is preliminary data.</text>
</comment>
<accession>A0A940NPB7</accession>
<feature type="active site" evidence="11">
    <location>
        <position position="79"/>
    </location>
</feature>
<evidence type="ECO:0000256" key="10">
    <source>
        <dbReference type="ARBA" id="ARBA00023136"/>
    </source>
</evidence>
<proteinExistence type="inferred from homology"/>
<evidence type="ECO:0000256" key="9">
    <source>
        <dbReference type="ARBA" id="ARBA00022989"/>
    </source>
</evidence>
<dbReference type="GO" id="GO:0004252">
    <property type="term" value="F:serine-type endopeptidase activity"/>
    <property type="evidence" value="ECO:0007669"/>
    <property type="project" value="InterPro"/>
</dbReference>
<dbReference type="PROSITE" id="PS00501">
    <property type="entry name" value="SPASE_I_1"/>
    <property type="match status" value="1"/>
</dbReference>
<organism evidence="15 16">
    <name type="scientific">Gottfriedia endophytica</name>
    <dbReference type="NCBI Taxonomy" id="2820819"/>
    <lineage>
        <taxon>Bacteria</taxon>
        <taxon>Bacillati</taxon>
        <taxon>Bacillota</taxon>
        <taxon>Bacilli</taxon>
        <taxon>Bacillales</taxon>
        <taxon>Bacillaceae</taxon>
        <taxon>Gottfriedia</taxon>
    </lineage>
</organism>
<feature type="active site" evidence="11">
    <location>
        <position position="40"/>
    </location>
</feature>